<keyword evidence="9" id="KW-1185">Reference proteome</keyword>
<dbReference type="SUPFAM" id="SSF50494">
    <property type="entry name" value="Trypsin-like serine proteases"/>
    <property type="match status" value="1"/>
</dbReference>
<keyword evidence="4" id="KW-1015">Disulfide bond</keyword>
<feature type="compositionally biased region" description="Low complexity" evidence="6">
    <location>
        <begin position="105"/>
        <end position="127"/>
    </location>
</feature>
<proteinExistence type="predicted"/>
<dbReference type="PROSITE" id="PS00135">
    <property type="entry name" value="TRYPSIN_SER"/>
    <property type="match status" value="1"/>
</dbReference>
<evidence type="ECO:0000256" key="2">
    <source>
        <dbReference type="ARBA" id="ARBA00022801"/>
    </source>
</evidence>
<evidence type="ECO:0000256" key="1">
    <source>
        <dbReference type="ARBA" id="ARBA00022670"/>
    </source>
</evidence>
<dbReference type="InterPro" id="IPR001254">
    <property type="entry name" value="Trypsin_dom"/>
</dbReference>
<dbReference type="InterPro" id="IPR001314">
    <property type="entry name" value="Peptidase_S1A"/>
</dbReference>
<dbReference type="Pfam" id="PF00089">
    <property type="entry name" value="Trypsin"/>
    <property type="match status" value="2"/>
</dbReference>
<dbReference type="PANTHER" id="PTHR24258:SF116">
    <property type="entry name" value="FI16631P1-RELATED"/>
    <property type="match status" value="1"/>
</dbReference>
<reference evidence="8" key="1">
    <citation type="submission" date="2020-11" db="EMBL/GenBank/DDBJ databases">
        <authorList>
            <person name="Tran Van P."/>
        </authorList>
    </citation>
    <scope>NUCLEOTIDE SEQUENCE</scope>
</reference>
<feature type="domain" description="Peptidase S1" evidence="7">
    <location>
        <begin position="149"/>
        <end position="412"/>
    </location>
</feature>
<dbReference type="InterPro" id="IPR009003">
    <property type="entry name" value="Peptidase_S1_PA"/>
</dbReference>
<evidence type="ECO:0000256" key="3">
    <source>
        <dbReference type="ARBA" id="ARBA00022825"/>
    </source>
</evidence>
<dbReference type="PROSITE" id="PS00134">
    <property type="entry name" value="TRYPSIN_HIS"/>
    <property type="match status" value="1"/>
</dbReference>
<evidence type="ECO:0000256" key="6">
    <source>
        <dbReference type="SAM" id="MobiDB-lite"/>
    </source>
</evidence>
<dbReference type="AlphaFoldDB" id="A0A7R9GDX3"/>
<dbReference type="Proteomes" id="UP000678499">
    <property type="component" value="Unassembled WGS sequence"/>
</dbReference>
<dbReference type="InterPro" id="IPR043504">
    <property type="entry name" value="Peptidase_S1_PA_chymotrypsin"/>
</dbReference>
<keyword evidence="1 5" id="KW-0645">Protease</keyword>
<accession>A0A7R9GDX3</accession>
<dbReference type="FunFam" id="2.40.10.10:FF:000006">
    <property type="entry name" value="Serine proteinase stubble"/>
    <property type="match status" value="1"/>
</dbReference>
<gene>
    <name evidence="8" type="ORF">NMOB1V02_LOCUS6698</name>
</gene>
<dbReference type="InterPro" id="IPR018114">
    <property type="entry name" value="TRYPSIN_HIS"/>
</dbReference>
<evidence type="ECO:0000256" key="5">
    <source>
        <dbReference type="RuleBase" id="RU363034"/>
    </source>
</evidence>
<dbReference type="InterPro" id="IPR033116">
    <property type="entry name" value="TRYPSIN_SER"/>
</dbReference>
<evidence type="ECO:0000313" key="8">
    <source>
        <dbReference type="EMBL" id="CAD7279011.1"/>
    </source>
</evidence>
<dbReference type="SMART" id="SM00020">
    <property type="entry name" value="Tryp_SPc"/>
    <property type="match status" value="1"/>
</dbReference>
<evidence type="ECO:0000313" key="9">
    <source>
        <dbReference type="Proteomes" id="UP000678499"/>
    </source>
</evidence>
<dbReference type="CDD" id="cd00190">
    <property type="entry name" value="Tryp_SPc"/>
    <property type="match status" value="1"/>
</dbReference>
<keyword evidence="3 5" id="KW-0720">Serine protease</keyword>
<organism evidence="8">
    <name type="scientific">Notodromas monacha</name>
    <dbReference type="NCBI Taxonomy" id="399045"/>
    <lineage>
        <taxon>Eukaryota</taxon>
        <taxon>Metazoa</taxon>
        <taxon>Ecdysozoa</taxon>
        <taxon>Arthropoda</taxon>
        <taxon>Crustacea</taxon>
        <taxon>Oligostraca</taxon>
        <taxon>Ostracoda</taxon>
        <taxon>Podocopa</taxon>
        <taxon>Podocopida</taxon>
        <taxon>Cypridocopina</taxon>
        <taxon>Cypridoidea</taxon>
        <taxon>Cyprididae</taxon>
        <taxon>Notodromas</taxon>
    </lineage>
</organism>
<dbReference type="PRINTS" id="PR00722">
    <property type="entry name" value="CHYMOTRYPSIN"/>
</dbReference>
<dbReference type="PROSITE" id="PS50240">
    <property type="entry name" value="TRYPSIN_DOM"/>
    <property type="match status" value="1"/>
</dbReference>
<evidence type="ECO:0000256" key="4">
    <source>
        <dbReference type="ARBA" id="ARBA00023157"/>
    </source>
</evidence>
<dbReference type="EMBL" id="CAJPEX010001437">
    <property type="protein sequence ID" value="CAG0919163.1"/>
    <property type="molecule type" value="Genomic_DNA"/>
</dbReference>
<feature type="region of interest" description="Disordered" evidence="6">
    <location>
        <begin position="23"/>
        <end position="70"/>
    </location>
</feature>
<feature type="region of interest" description="Disordered" evidence="6">
    <location>
        <begin position="98"/>
        <end position="138"/>
    </location>
</feature>
<dbReference type="GO" id="GO:0004252">
    <property type="term" value="F:serine-type endopeptidase activity"/>
    <property type="evidence" value="ECO:0007669"/>
    <property type="project" value="InterPro"/>
</dbReference>
<protein>
    <recommendedName>
        <fullName evidence="7">Peptidase S1 domain-containing protein</fullName>
    </recommendedName>
</protein>
<name>A0A7R9GDX3_9CRUS</name>
<dbReference type="Gene3D" id="2.40.10.10">
    <property type="entry name" value="Trypsin-like serine proteases"/>
    <property type="match status" value="1"/>
</dbReference>
<dbReference type="OrthoDB" id="6348928at2759"/>
<dbReference type="PANTHER" id="PTHR24258">
    <property type="entry name" value="SERINE PROTEASE-RELATED"/>
    <property type="match status" value="1"/>
</dbReference>
<feature type="compositionally biased region" description="Low complexity" evidence="6">
    <location>
        <begin position="23"/>
        <end position="53"/>
    </location>
</feature>
<sequence>MICDNATQNASIYRDLAAATSGLASSSKPKPDVSSAVSVLSSSPTTSVTSTTIRPPPPLPSSSATTTDGDGGSFLGSLLNILIDDALAGGGGDAGAGSVIGGGSSSSNQHPSSSSNQNLNNNNKPSANAPPSPPRFDECGKATFPTFRIVGGDESRPGQWPWMAAIFLHGPQRTEFWCGGTLISQFHVLTAAHCTKDARQNRSKEFSRCDDILPYYLHASISFNSRQFTVRVGDHDLFNAAEAAKPDTFSVVEFRVHPRFNGNGFYNDIAIFKLDRRVTFNEFVRPICLPTSNMLVDDFVGQTPSVVGWGSTYYGGQEATHLRDIELPVWKNADCDKAYFQPIGNNFLCAGFADGGKDACQGDSGGPLLLLKNAHWYQIGIVSFGNRCAEPGYPGVYTRITEFMDWIRANVN</sequence>
<dbReference type="GO" id="GO:0006508">
    <property type="term" value="P:proteolysis"/>
    <property type="evidence" value="ECO:0007669"/>
    <property type="project" value="UniProtKB-KW"/>
</dbReference>
<dbReference type="EMBL" id="OA883474">
    <property type="protein sequence ID" value="CAD7279011.1"/>
    <property type="molecule type" value="Genomic_DNA"/>
</dbReference>
<keyword evidence="2 5" id="KW-0378">Hydrolase</keyword>
<evidence type="ECO:0000259" key="7">
    <source>
        <dbReference type="PROSITE" id="PS50240"/>
    </source>
</evidence>